<feature type="region of interest" description="Disordered" evidence="7">
    <location>
        <begin position="400"/>
        <end position="439"/>
    </location>
</feature>
<dbReference type="InterPro" id="IPR036866">
    <property type="entry name" value="RibonucZ/Hydroxyglut_hydro"/>
</dbReference>
<dbReference type="Pfam" id="PF07521">
    <property type="entry name" value="RMMBL"/>
    <property type="match status" value="1"/>
</dbReference>
<gene>
    <name evidence="9" type="ORF">SELMODRAFT_441578</name>
</gene>
<dbReference type="Gene3D" id="3.60.15.10">
    <property type="entry name" value="Ribonuclease Z/Hydroxyacylglutathione hydrolase-like"/>
    <property type="match status" value="1"/>
</dbReference>
<dbReference type="InterPro" id="IPR001279">
    <property type="entry name" value="Metallo-B-lactamas"/>
</dbReference>
<dbReference type="eggNOG" id="KOG1135">
    <property type="taxonomic scope" value="Eukaryota"/>
</dbReference>
<proteinExistence type="inferred from homology"/>
<evidence type="ECO:0000313" key="9">
    <source>
        <dbReference type="EMBL" id="EFJ27290.1"/>
    </source>
</evidence>
<evidence type="ECO:0000256" key="4">
    <source>
        <dbReference type="ARBA" id="ARBA00022884"/>
    </source>
</evidence>
<dbReference type="InterPro" id="IPR022712">
    <property type="entry name" value="Beta_Casp"/>
</dbReference>
<dbReference type="Gramene" id="EFJ27290">
    <property type="protein sequence ID" value="EFJ27290"/>
    <property type="gene ID" value="SELMODRAFT_441578"/>
</dbReference>
<dbReference type="Pfam" id="PF13299">
    <property type="entry name" value="CPSF100_C"/>
    <property type="match status" value="1"/>
</dbReference>
<dbReference type="GO" id="GO:0003723">
    <property type="term" value="F:RNA binding"/>
    <property type="evidence" value="ECO:0000318"/>
    <property type="project" value="GO_Central"/>
</dbReference>
<organism evidence="10">
    <name type="scientific">Selaginella moellendorffii</name>
    <name type="common">Spikemoss</name>
    <dbReference type="NCBI Taxonomy" id="88036"/>
    <lineage>
        <taxon>Eukaryota</taxon>
        <taxon>Viridiplantae</taxon>
        <taxon>Streptophyta</taxon>
        <taxon>Embryophyta</taxon>
        <taxon>Tracheophyta</taxon>
        <taxon>Lycopodiopsida</taxon>
        <taxon>Selaginellales</taxon>
        <taxon>Selaginellaceae</taxon>
        <taxon>Selaginella</taxon>
    </lineage>
</organism>
<accession>D8RKS9</accession>
<reference evidence="9 10" key="1">
    <citation type="journal article" date="2011" name="Science">
        <title>The Selaginella genome identifies genetic changes associated with the evolution of vascular plants.</title>
        <authorList>
            <person name="Banks J.A."/>
            <person name="Nishiyama T."/>
            <person name="Hasebe M."/>
            <person name="Bowman J.L."/>
            <person name="Gribskov M."/>
            <person name="dePamphilis C."/>
            <person name="Albert V.A."/>
            <person name="Aono N."/>
            <person name="Aoyama T."/>
            <person name="Ambrose B.A."/>
            <person name="Ashton N.W."/>
            <person name="Axtell M.J."/>
            <person name="Barker E."/>
            <person name="Barker M.S."/>
            <person name="Bennetzen J.L."/>
            <person name="Bonawitz N.D."/>
            <person name="Chapple C."/>
            <person name="Cheng C."/>
            <person name="Correa L.G."/>
            <person name="Dacre M."/>
            <person name="DeBarry J."/>
            <person name="Dreyer I."/>
            <person name="Elias M."/>
            <person name="Engstrom E.M."/>
            <person name="Estelle M."/>
            <person name="Feng L."/>
            <person name="Finet C."/>
            <person name="Floyd S.K."/>
            <person name="Frommer W.B."/>
            <person name="Fujita T."/>
            <person name="Gramzow L."/>
            <person name="Gutensohn M."/>
            <person name="Harholt J."/>
            <person name="Hattori M."/>
            <person name="Heyl A."/>
            <person name="Hirai T."/>
            <person name="Hiwatashi Y."/>
            <person name="Ishikawa M."/>
            <person name="Iwata M."/>
            <person name="Karol K.G."/>
            <person name="Koehler B."/>
            <person name="Kolukisaoglu U."/>
            <person name="Kubo M."/>
            <person name="Kurata T."/>
            <person name="Lalonde S."/>
            <person name="Li K."/>
            <person name="Li Y."/>
            <person name="Litt A."/>
            <person name="Lyons E."/>
            <person name="Manning G."/>
            <person name="Maruyama T."/>
            <person name="Michael T.P."/>
            <person name="Mikami K."/>
            <person name="Miyazaki S."/>
            <person name="Morinaga S."/>
            <person name="Murata T."/>
            <person name="Mueller-Roeber B."/>
            <person name="Nelson D.R."/>
            <person name="Obara M."/>
            <person name="Oguri Y."/>
            <person name="Olmstead R.G."/>
            <person name="Onodera N."/>
            <person name="Petersen B.L."/>
            <person name="Pils B."/>
            <person name="Prigge M."/>
            <person name="Rensing S.A."/>
            <person name="Riano-Pachon D.M."/>
            <person name="Roberts A.W."/>
            <person name="Sato Y."/>
            <person name="Scheller H.V."/>
            <person name="Schulz B."/>
            <person name="Schulz C."/>
            <person name="Shakirov E.V."/>
            <person name="Shibagaki N."/>
            <person name="Shinohara N."/>
            <person name="Shippen D.E."/>
            <person name="Soerensen I."/>
            <person name="Sotooka R."/>
            <person name="Sugimoto N."/>
            <person name="Sugita M."/>
            <person name="Sumikawa N."/>
            <person name="Tanurdzic M."/>
            <person name="Theissen G."/>
            <person name="Ulvskov P."/>
            <person name="Wakazuki S."/>
            <person name="Weng J.K."/>
            <person name="Willats W.W."/>
            <person name="Wipf D."/>
            <person name="Wolf P.G."/>
            <person name="Yang L."/>
            <person name="Zimmer A.D."/>
            <person name="Zhu Q."/>
            <person name="Mitros T."/>
            <person name="Hellsten U."/>
            <person name="Loque D."/>
            <person name="Otillar R."/>
            <person name="Salamov A."/>
            <person name="Schmutz J."/>
            <person name="Shapiro H."/>
            <person name="Lindquist E."/>
            <person name="Lucas S."/>
            <person name="Rokhsar D."/>
            <person name="Grigoriev I.V."/>
        </authorList>
    </citation>
    <scope>NUCLEOTIDE SEQUENCE [LARGE SCALE GENOMIC DNA]</scope>
</reference>
<evidence type="ECO:0000256" key="5">
    <source>
        <dbReference type="ARBA" id="ARBA00023242"/>
    </source>
</evidence>
<evidence type="ECO:0000256" key="2">
    <source>
        <dbReference type="ARBA" id="ARBA00010624"/>
    </source>
</evidence>
<dbReference type="CDD" id="cd16293">
    <property type="entry name" value="CPSF2-like_MBL-fold"/>
    <property type="match status" value="1"/>
</dbReference>
<dbReference type="STRING" id="88036.D8RKS9"/>
<keyword evidence="10" id="KW-1185">Reference proteome</keyword>
<dbReference type="Proteomes" id="UP000001514">
    <property type="component" value="Unassembled WGS sequence"/>
</dbReference>
<dbReference type="EMBL" id="GL377582">
    <property type="protein sequence ID" value="EFJ27290.1"/>
    <property type="molecule type" value="Genomic_DNA"/>
</dbReference>
<dbReference type="GO" id="GO:0005847">
    <property type="term" value="C:mRNA cleavage and polyadenylation specificity factor complex"/>
    <property type="evidence" value="ECO:0000318"/>
    <property type="project" value="GO_Central"/>
</dbReference>
<evidence type="ECO:0000259" key="8">
    <source>
        <dbReference type="SMART" id="SM01027"/>
    </source>
</evidence>
<dbReference type="OMA" id="QSRHNME"/>
<dbReference type="InterPro" id="IPR035639">
    <property type="entry name" value="CPSF2_MBL"/>
</dbReference>
<feature type="domain" description="Beta-Casp" evidence="8">
    <location>
        <begin position="242"/>
        <end position="365"/>
    </location>
</feature>
<evidence type="ECO:0000256" key="1">
    <source>
        <dbReference type="ARBA" id="ARBA00004123"/>
    </source>
</evidence>
<dbReference type="InParanoid" id="D8RKS9"/>
<keyword evidence="4 6" id="KW-0694">RNA-binding</keyword>
<dbReference type="PANTHER" id="PTHR45922">
    <property type="entry name" value="CLEAVAGE AND POLYADENYLATION SPECIFICITY FACTOR SUBUNIT 2"/>
    <property type="match status" value="1"/>
</dbReference>
<feature type="compositionally biased region" description="Polar residues" evidence="7">
    <location>
        <begin position="428"/>
        <end position="439"/>
    </location>
</feature>
<dbReference type="InterPro" id="IPR025069">
    <property type="entry name" value="Cpsf2_C"/>
</dbReference>
<dbReference type="PANTHER" id="PTHR45922:SF1">
    <property type="entry name" value="CLEAVAGE AND POLYADENYLATION SPECIFICITY FACTOR SUBUNIT 2"/>
    <property type="match status" value="1"/>
</dbReference>
<dbReference type="FunFam" id="3.60.15.10:FF:000008">
    <property type="entry name" value="Cleavage and polyadenylation specificity factor subunit 2"/>
    <property type="match status" value="1"/>
</dbReference>
<feature type="compositionally biased region" description="Polar residues" evidence="7">
    <location>
        <begin position="406"/>
        <end position="420"/>
    </location>
</feature>
<dbReference type="SMART" id="SM01027">
    <property type="entry name" value="Beta-Casp"/>
    <property type="match status" value="1"/>
</dbReference>
<keyword evidence="5 6" id="KW-0539">Nucleus</keyword>
<dbReference type="InterPro" id="IPR011108">
    <property type="entry name" value="RMMBL"/>
</dbReference>
<evidence type="ECO:0000256" key="7">
    <source>
        <dbReference type="SAM" id="MobiDB-lite"/>
    </source>
</evidence>
<comment type="similarity">
    <text evidence="2 6">Belongs to the metallo-beta-lactamase superfamily. RNA-metabolizing metallo-beta-lactamase-like family. CPSF2/YSH1 subfamily.</text>
</comment>
<dbReference type="InterPro" id="IPR027075">
    <property type="entry name" value="CPSF2"/>
</dbReference>
<dbReference type="GO" id="GO:0006398">
    <property type="term" value="P:mRNA 3'-end processing by stem-loop binding and cleavage"/>
    <property type="evidence" value="ECO:0007669"/>
    <property type="project" value="InterPro"/>
</dbReference>
<dbReference type="AlphaFoldDB" id="D8RKS9"/>
<protein>
    <recommendedName>
        <fullName evidence="6">Cleavage and polyadenylation specificity factor subunit 2</fullName>
    </recommendedName>
    <alternativeName>
        <fullName evidence="6">Cleavage and polyadenylation specificity factor 100 kDa subunit</fullName>
    </alternativeName>
</protein>
<dbReference type="FunCoup" id="D8RKS9">
    <property type="interactions" value="4913"/>
</dbReference>
<comment type="subcellular location">
    <subcellularLocation>
        <location evidence="1 6">Nucleus</location>
    </subcellularLocation>
</comment>
<dbReference type="KEGG" id="smo:SELMODRAFT_441578"/>
<dbReference type="Pfam" id="PF10996">
    <property type="entry name" value="Beta-Casp"/>
    <property type="match status" value="1"/>
</dbReference>
<dbReference type="HOGENOM" id="CLU_002227_1_1_1"/>
<dbReference type="SUPFAM" id="SSF56281">
    <property type="entry name" value="Metallo-hydrolase/oxidoreductase"/>
    <property type="match status" value="1"/>
</dbReference>
<evidence type="ECO:0000313" key="10">
    <source>
        <dbReference type="Proteomes" id="UP000001514"/>
    </source>
</evidence>
<evidence type="ECO:0000256" key="3">
    <source>
        <dbReference type="ARBA" id="ARBA00022664"/>
    </source>
</evidence>
<name>D8RKS9_SELML</name>
<dbReference type="Pfam" id="PF16661">
    <property type="entry name" value="Lactamase_B_6"/>
    <property type="match status" value="1"/>
</dbReference>
<sequence length="721" mass="80278">MGTSVQLTPLAGAHSEGPLCYLLQVDDFRFLLDCGWNDVFDVSLLQPLVSVAPTIDAVLLSHSDTLHLGALPYAIAKLGLNATVYCTHPIRSMGHMQMYDHCLSRTAVSHFDLFSLDDVDTAFSNTCPLKYSQHFPLQGKGQGITITPFPAARLLGGTIWKITKDTEDIIYAVDFNHRKERHLNATVLESFTRPAVLITDAYNALNSQPVRRQRDQEFLDIILRTLRSSGNVLLPVEPSGRVLEIILYLDQHWSQHRINVPLVFLTYVVGSVTDFVKSSLEWMNDAIGKAFEQNRENPFALRSVKLCTSRKQLDELPPGPRVVLASMASLETGFAKELFLEWAVDPKNLVLFTERAQVGTLARQLQVEPPPKIVKITISKKVLLVGEELEAYEREQSRLREEARNAASQQEPVQPASSSDDLMPSAPDESSTPSEGKQQAVTVHHDIFIDGFTVPADTVAPMFPVYDDSNERDEYGEIINPDDFVIKEEFMDYSQTQANANNIKLETEGDTSAEKPSKVVTTDTAVVPLCALTFMDFEGRADGRSIKSILAHVAPLKLVLIHGSAESTEHLKQHCLKNVCPFVYTPRVGENMNVTSDLNAYKLRLTERIMSSVLFRKLGDYELAWVDGEIGQNEEDLLPLLPLDGTPPPHKTVFVGDLRLADFKQLLATKGIQAEFAGGVLRCADNIAVRKSGGQQLVIEGSLSDDYYKVRELLYSQYHIV</sequence>
<keyword evidence="3 6" id="KW-0507">mRNA processing</keyword>
<evidence type="ECO:0000256" key="6">
    <source>
        <dbReference type="RuleBase" id="RU365006"/>
    </source>
</evidence>